<feature type="compositionally biased region" description="Pro residues" evidence="1">
    <location>
        <begin position="122"/>
        <end position="147"/>
    </location>
</feature>
<dbReference type="Proteomes" id="UP001362999">
    <property type="component" value="Unassembled WGS sequence"/>
</dbReference>
<protein>
    <recommendedName>
        <fullName evidence="5">Carbohydrate-binding module family 19 domain-containing protein</fullName>
    </recommendedName>
</protein>
<organism evidence="3 4">
    <name type="scientific">Favolaschia claudopus</name>
    <dbReference type="NCBI Taxonomy" id="2862362"/>
    <lineage>
        <taxon>Eukaryota</taxon>
        <taxon>Fungi</taxon>
        <taxon>Dikarya</taxon>
        <taxon>Basidiomycota</taxon>
        <taxon>Agaricomycotina</taxon>
        <taxon>Agaricomycetes</taxon>
        <taxon>Agaricomycetidae</taxon>
        <taxon>Agaricales</taxon>
        <taxon>Marasmiineae</taxon>
        <taxon>Mycenaceae</taxon>
        <taxon>Favolaschia</taxon>
    </lineage>
</organism>
<dbReference type="EMBL" id="JAWWNJ010000001">
    <property type="protein sequence ID" value="KAK7064687.1"/>
    <property type="molecule type" value="Genomic_DNA"/>
</dbReference>
<keyword evidence="2" id="KW-0732">Signal</keyword>
<feature type="compositionally biased region" description="Low complexity" evidence="1">
    <location>
        <begin position="148"/>
        <end position="159"/>
    </location>
</feature>
<feature type="region of interest" description="Disordered" evidence="1">
    <location>
        <begin position="114"/>
        <end position="188"/>
    </location>
</feature>
<accession>A0AAW0EH74</accession>
<dbReference type="PANTHER" id="PTHR34587">
    <property type="entry name" value="VWFA DOMAIN-CONTAINING PROTEIN"/>
    <property type="match status" value="1"/>
</dbReference>
<comment type="caution">
    <text evidence="3">The sequence shown here is derived from an EMBL/GenBank/DDBJ whole genome shotgun (WGS) entry which is preliminary data.</text>
</comment>
<proteinExistence type="predicted"/>
<feature type="signal peptide" evidence="2">
    <location>
        <begin position="1"/>
        <end position="17"/>
    </location>
</feature>
<reference evidence="3 4" key="1">
    <citation type="journal article" date="2024" name="J Genomics">
        <title>Draft genome sequencing and assembly of Favolaschia claudopus CIRM-BRFM 2984 isolated from oak limbs.</title>
        <authorList>
            <person name="Navarro D."/>
            <person name="Drula E."/>
            <person name="Chaduli D."/>
            <person name="Cazenave R."/>
            <person name="Ahrendt S."/>
            <person name="Wang J."/>
            <person name="Lipzen A."/>
            <person name="Daum C."/>
            <person name="Barry K."/>
            <person name="Grigoriev I.V."/>
            <person name="Favel A."/>
            <person name="Rosso M.N."/>
            <person name="Martin F."/>
        </authorList>
    </citation>
    <scope>NUCLEOTIDE SEQUENCE [LARGE SCALE GENOMIC DNA]</scope>
    <source>
        <strain evidence="3 4">CIRM-BRFM 2984</strain>
    </source>
</reference>
<evidence type="ECO:0000313" key="4">
    <source>
        <dbReference type="Proteomes" id="UP001362999"/>
    </source>
</evidence>
<dbReference type="AlphaFoldDB" id="A0AAW0EH74"/>
<keyword evidence="4" id="KW-1185">Reference proteome</keyword>
<feature type="compositionally biased region" description="Polar residues" evidence="1">
    <location>
        <begin position="177"/>
        <end position="188"/>
    </location>
</feature>
<evidence type="ECO:0008006" key="5">
    <source>
        <dbReference type="Google" id="ProtNLM"/>
    </source>
</evidence>
<sequence length="405" mass="41143">MHSSALITLALAVVASARPARFGRRAEFTLQNGKDALAKTEDFKKLTPDSACTAGTDACINQQFAQCVNGKFVLQPCAPGTICAVLPLVNSPGTSITCTTQADFDARIADTGAKAGDAGAAAPPPANNTPPPPPPPADNGNNAPPPAAGNAGAVNLNPAVIQKTNNGQDPPVDGQSPAATSTDNFANQCGETLPQIPLTNGLQVTTGSCNPIPIGYIPSVENMPSSKFQSPKNLDTIASNVTFDVVLATKNIQLGTFTNAQKTYFANPQKLNGQGQIIGHTHIVMEPIESLTSTKLTDPKVFFFFKGVNDAQDGQGNVKATVTGGAPPGVYRMCTIVSSATHQPAIVPVAQHGSLDDCIYFTATPGGAAAAPAAGAAAPAAAAPAAFAAKAKASSKPKPKKAGKA</sequence>
<feature type="chain" id="PRO_5043889182" description="Carbohydrate-binding module family 19 domain-containing protein" evidence="2">
    <location>
        <begin position="18"/>
        <end position="405"/>
    </location>
</feature>
<dbReference type="InterPro" id="IPR053216">
    <property type="entry name" value="Appressorial_penetr-assoc"/>
</dbReference>
<gene>
    <name evidence="3" type="ORF">R3P38DRAFT_3339906</name>
</gene>
<name>A0AAW0EH74_9AGAR</name>
<dbReference type="PANTHER" id="PTHR34587:SF2">
    <property type="entry name" value="G-PROTEIN COUPLED RECEPTORS FAMILY 1 PROFILE DOMAIN-CONTAINING PROTEIN"/>
    <property type="match status" value="1"/>
</dbReference>
<evidence type="ECO:0000256" key="1">
    <source>
        <dbReference type="SAM" id="MobiDB-lite"/>
    </source>
</evidence>
<evidence type="ECO:0000313" key="3">
    <source>
        <dbReference type="EMBL" id="KAK7064687.1"/>
    </source>
</evidence>
<evidence type="ECO:0000256" key="2">
    <source>
        <dbReference type="SAM" id="SignalP"/>
    </source>
</evidence>